<proteinExistence type="predicted"/>
<dbReference type="InterPro" id="IPR036162">
    <property type="entry name" value="Resolvase-like_N_sf"/>
</dbReference>
<dbReference type="SUPFAM" id="SSF53041">
    <property type="entry name" value="Resolvase-like"/>
    <property type="match status" value="1"/>
</dbReference>
<dbReference type="EMBL" id="WBVM01000007">
    <property type="protein sequence ID" value="KAB2806917.1"/>
    <property type="molecule type" value="Genomic_DNA"/>
</dbReference>
<gene>
    <name evidence="3" type="ORF">F9L07_28185</name>
</gene>
<dbReference type="SMART" id="SM00857">
    <property type="entry name" value="Resolvase"/>
    <property type="match status" value="1"/>
</dbReference>
<dbReference type="InterPro" id="IPR038109">
    <property type="entry name" value="DNA_bind_recomb_sf"/>
</dbReference>
<dbReference type="PROSITE" id="PS51736">
    <property type="entry name" value="RECOMBINASES_3"/>
    <property type="match status" value="1"/>
</dbReference>
<evidence type="ECO:0000313" key="4">
    <source>
        <dbReference type="Proteomes" id="UP000449906"/>
    </source>
</evidence>
<dbReference type="PROSITE" id="PS51737">
    <property type="entry name" value="RECOMBINASE_DNA_BIND"/>
    <property type="match status" value="1"/>
</dbReference>
<comment type="caution">
    <text evidence="3">The sequence shown here is derived from an EMBL/GenBank/DDBJ whole genome shotgun (WGS) entry which is preliminary data.</text>
</comment>
<dbReference type="InterPro" id="IPR006119">
    <property type="entry name" value="Resolv_N"/>
</dbReference>
<dbReference type="Proteomes" id="UP000449906">
    <property type="component" value="Unassembled WGS sequence"/>
</dbReference>
<dbReference type="CDD" id="cd00338">
    <property type="entry name" value="Ser_Recombinase"/>
    <property type="match status" value="1"/>
</dbReference>
<evidence type="ECO:0000313" key="3">
    <source>
        <dbReference type="EMBL" id="KAB2806917.1"/>
    </source>
</evidence>
<dbReference type="RefSeq" id="WP_151583228.1">
    <property type="nucleotide sequence ID" value="NZ_WBVM01000007.1"/>
</dbReference>
<dbReference type="PANTHER" id="PTHR30461">
    <property type="entry name" value="DNA-INVERTASE FROM LAMBDOID PROPHAGE"/>
    <property type="match status" value="1"/>
</dbReference>
<sequence>MTKPIRAAIYCRISSDRDGEALGVERQEQDCRALAERLGWEVVAVYVDNDISASTRSSKPRPQYDEMLRLARAGGIGAILAYSNSRLTRRPREWMSLIELANTGRIRIKTVASGEHDLGTADGRATALTVAAWDAAEAERTAERVARAKAQAALLGKYRGGPRPYGYEKDGVTVREAEAEVIREMSTAVLAGRSLRSLADELKARGLTTSSWKGVPFVIEKRSEWTYMRLRDVLIRPRNAGLIHTGRADRRAESRPEREPEFSIVGKAAWPAIVDEDTWRAVHALLLDSSRRINVSSEPRWLGSRSYVCGVEGCGAVMRPTSRVWHDVTCKERGKQKCNCPRMYHYRCSEVAHLSIAAVKTDDFVRKVVAERVRDPRLIDALTANADDAMRGDRDRRQVLVTSLARTEADYDDDLIDARRYKAKTAKINEELIEIEERLALGVQATTVSPVFNAVDPGAAFLDAPVDVQRAVLRSVLTVTVKPVASKGDKWTSDRLSFSEAVAS</sequence>
<dbReference type="InterPro" id="IPR050639">
    <property type="entry name" value="SSR_resolvase"/>
</dbReference>
<name>A0A7J5DQS5_NOCSI</name>
<reference evidence="3 4" key="1">
    <citation type="submission" date="2019-09" db="EMBL/GenBank/DDBJ databases">
        <title>Pimelobacter sp. isolated from Paulinella.</title>
        <authorList>
            <person name="Jeong S.E."/>
        </authorList>
    </citation>
    <scope>NUCLEOTIDE SEQUENCE [LARGE SCALE GENOMIC DNA]</scope>
    <source>
        <strain evidence="3 4">Pch-N</strain>
    </source>
</reference>
<dbReference type="Gene3D" id="3.40.50.1390">
    <property type="entry name" value="Resolvase, N-terminal catalytic domain"/>
    <property type="match status" value="1"/>
</dbReference>
<organism evidence="3 4">
    <name type="scientific">Nocardioides simplex</name>
    <name type="common">Arthrobacter simplex</name>
    <dbReference type="NCBI Taxonomy" id="2045"/>
    <lineage>
        <taxon>Bacteria</taxon>
        <taxon>Bacillati</taxon>
        <taxon>Actinomycetota</taxon>
        <taxon>Actinomycetes</taxon>
        <taxon>Propionibacteriales</taxon>
        <taxon>Nocardioidaceae</taxon>
        <taxon>Pimelobacter</taxon>
    </lineage>
</organism>
<dbReference type="Pfam" id="PF07508">
    <property type="entry name" value="Recombinase"/>
    <property type="match status" value="1"/>
</dbReference>
<dbReference type="PANTHER" id="PTHR30461:SF23">
    <property type="entry name" value="DNA RECOMBINASE-RELATED"/>
    <property type="match status" value="1"/>
</dbReference>
<dbReference type="Pfam" id="PF00239">
    <property type="entry name" value="Resolvase"/>
    <property type="match status" value="1"/>
</dbReference>
<dbReference type="GO" id="GO:0003677">
    <property type="term" value="F:DNA binding"/>
    <property type="evidence" value="ECO:0007669"/>
    <property type="project" value="InterPro"/>
</dbReference>
<dbReference type="Gene3D" id="3.90.1750.20">
    <property type="entry name" value="Putative Large Serine Recombinase, Chain B, Domain 2"/>
    <property type="match status" value="1"/>
</dbReference>
<evidence type="ECO:0000259" key="1">
    <source>
        <dbReference type="PROSITE" id="PS51736"/>
    </source>
</evidence>
<accession>A0A7J5DQS5</accession>
<evidence type="ECO:0000259" key="2">
    <source>
        <dbReference type="PROSITE" id="PS51737"/>
    </source>
</evidence>
<dbReference type="AlphaFoldDB" id="A0A7J5DQS5"/>
<protein>
    <submittedName>
        <fullName evidence="3">Recombinase family protein</fullName>
    </submittedName>
</protein>
<dbReference type="InterPro" id="IPR011109">
    <property type="entry name" value="DNA_bind_recombinase_dom"/>
</dbReference>
<feature type="domain" description="Resolvase/invertase-type recombinase catalytic" evidence="1">
    <location>
        <begin position="6"/>
        <end position="156"/>
    </location>
</feature>
<feature type="domain" description="Recombinase" evidence="2">
    <location>
        <begin position="164"/>
        <end position="292"/>
    </location>
</feature>
<dbReference type="GO" id="GO:0000150">
    <property type="term" value="F:DNA strand exchange activity"/>
    <property type="evidence" value="ECO:0007669"/>
    <property type="project" value="InterPro"/>
</dbReference>